<feature type="domain" description="Lactate/malate dehydrogenase C-terminal" evidence="3">
    <location>
        <begin position="39"/>
        <end position="92"/>
    </location>
</feature>
<dbReference type="PANTHER" id="PTHR43128:SF5">
    <property type="entry name" value="L-LACTATE DEHYDROGENASE C CHAIN"/>
    <property type="match status" value="1"/>
</dbReference>
<proteinExistence type="predicted"/>
<evidence type="ECO:0000259" key="3">
    <source>
        <dbReference type="Pfam" id="PF02866"/>
    </source>
</evidence>
<dbReference type="GO" id="GO:0004459">
    <property type="term" value="F:L-lactate dehydrogenase (NAD+) activity"/>
    <property type="evidence" value="ECO:0007669"/>
    <property type="project" value="TreeGrafter"/>
</dbReference>
<name>A0A8C0WBM4_CASCN</name>
<dbReference type="GO" id="GO:0005737">
    <property type="term" value="C:cytoplasm"/>
    <property type="evidence" value="ECO:0007669"/>
    <property type="project" value="UniProtKB-SubCell"/>
</dbReference>
<dbReference type="InterPro" id="IPR015955">
    <property type="entry name" value="Lactate_DH/Glyco_Ohase_4_C"/>
</dbReference>
<dbReference type="PROSITE" id="PS51257">
    <property type="entry name" value="PROKAR_LIPOPROTEIN"/>
    <property type="match status" value="1"/>
</dbReference>
<comment type="subcellular location">
    <subcellularLocation>
        <location evidence="1">Cytoplasm</location>
    </subcellularLocation>
</comment>
<accession>A0A8C0WBM4</accession>
<dbReference type="SUPFAM" id="SSF51735">
    <property type="entry name" value="NAD(P)-binding Rossmann-fold domains"/>
    <property type="match status" value="1"/>
</dbReference>
<dbReference type="PANTHER" id="PTHR43128">
    <property type="entry name" value="L-2-HYDROXYCARBOXYLATE DEHYDROGENASE (NAD(P)(+))"/>
    <property type="match status" value="1"/>
</dbReference>
<reference evidence="4" key="1">
    <citation type="submission" date="2023-09" db="UniProtKB">
        <authorList>
            <consortium name="Ensembl"/>
        </authorList>
    </citation>
    <scope>IDENTIFICATION</scope>
</reference>
<keyword evidence="2" id="KW-0963">Cytoplasm</keyword>
<dbReference type="SUPFAM" id="SSF56327">
    <property type="entry name" value="LDH C-terminal domain-like"/>
    <property type="match status" value="1"/>
</dbReference>
<dbReference type="Pfam" id="PF02866">
    <property type="entry name" value="Ldh_1_C"/>
    <property type="match status" value="1"/>
</dbReference>
<dbReference type="AlphaFoldDB" id="A0A8C0WBM4"/>
<organism evidence="4">
    <name type="scientific">Castor canadensis</name>
    <name type="common">American beaver</name>
    <dbReference type="NCBI Taxonomy" id="51338"/>
    <lineage>
        <taxon>Eukaryota</taxon>
        <taxon>Metazoa</taxon>
        <taxon>Chordata</taxon>
        <taxon>Craniata</taxon>
        <taxon>Vertebrata</taxon>
        <taxon>Euteleostomi</taxon>
        <taxon>Mammalia</taxon>
        <taxon>Eutheria</taxon>
        <taxon>Euarchontoglires</taxon>
        <taxon>Glires</taxon>
        <taxon>Rodentia</taxon>
        <taxon>Castorimorpha</taxon>
        <taxon>Castoridae</taxon>
        <taxon>Castor</taxon>
    </lineage>
</organism>
<dbReference type="Gene3D" id="3.90.110.10">
    <property type="entry name" value="Lactate dehydrogenase/glycoside hydrolase, family 4, C-terminal"/>
    <property type="match status" value="1"/>
</dbReference>
<evidence type="ECO:0000256" key="2">
    <source>
        <dbReference type="ARBA" id="ARBA00022490"/>
    </source>
</evidence>
<protein>
    <recommendedName>
        <fullName evidence="3">Lactate/malate dehydrogenase C-terminal domain-containing protein</fullName>
    </recommendedName>
</protein>
<evidence type="ECO:0000256" key="1">
    <source>
        <dbReference type="ARBA" id="ARBA00004496"/>
    </source>
</evidence>
<dbReference type="Ensembl" id="ENSCCNT00000010853.1">
    <property type="protein sequence ID" value="ENSCCNP00000008211.1"/>
    <property type="gene ID" value="ENSCCNG00000008715.1"/>
</dbReference>
<sequence>MPTVKEQLIASISAEDKGSQCKVTVVGAGSVGMACAICILLKGLYGVKEDIFLSIPCILGRNGISDIVKINLNSEEEALLRKSADALWSIQKDVSL</sequence>
<dbReference type="GO" id="GO:0006089">
    <property type="term" value="P:lactate metabolic process"/>
    <property type="evidence" value="ECO:0007669"/>
    <property type="project" value="TreeGrafter"/>
</dbReference>
<dbReference type="InterPro" id="IPR022383">
    <property type="entry name" value="Lactate/malate_DH_C"/>
</dbReference>
<evidence type="ECO:0000313" key="4">
    <source>
        <dbReference type="Ensembl" id="ENSCCNP00000008211.1"/>
    </source>
</evidence>
<dbReference type="InterPro" id="IPR036291">
    <property type="entry name" value="NAD(P)-bd_dom_sf"/>
</dbReference>